<evidence type="ECO:0000313" key="5">
    <source>
        <dbReference type="Proteomes" id="UP000468581"/>
    </source>
</evidence>
<comment type="caution">
    <text evidence="4">The sequence shown here is derived from an EMBL/GenBank/DDBJ whole genome shotgun (WGS) entry which is preliminary data.</text>
</comment>
<sequence length="347" mass="36312">MKKYLLVLTVIFAAWSCSGDDDGGTPPPPPSGNPSVVINEVAYLGDEVELFNNGNVNVDLSSYFLCLGPGTYRRIGDLQLQGNANLAPGEYLVITYAMPRAEGGLGLYRNNSDFADPDTLADFVQWGVDGSPRENVAVAAGIWTAGEFVEVVSDADNSIAFDGNGNAASDWAETTTPTLGAANSVTPPVRSVVINEVEYLVDDQIELYNSGDTPVDLTDYWLCFGPGAYFRIGDPAMTDIISGNISLAPGEFLVVSAVNLDAPDAAGAIGLYINDSNFADSSTIRDFVQWGAAGNARESVAVDAGIWDAGGFVPNVAVGSSIAYDGTGDTSADWSEDTTPTLGSGNN</sequence>
<keyword evidence="5" id="KW-1185">Reference proteome</keyword>
<feature type="region of interest" description="Disordered" evidence="1">
    <location>
        <begin position="328"/>
        <end position="347"/>
    </location>
</feature>
<evidence type="ECO:0000256" key="1">
    <source>
        <dbReference type="SAM" id="MobiDB-lite"/>
    </source>
</evidence>
<feature type="chain" id="PRO_5026915426" description="LTD domain-containing protein" evidence="2">
    <location>
        <begin position="20"/>
        <end position="347"/>
    </location>
</feature>
<organism evidence="4 5">
    <name type="scientific">Leptobacterium flavescens</name>
    <dbReference type="NCBI Taxonomy" id="472055"/>
    <lineage>
        <taxon>Bacteria</taxon>
        <taxon>Pseudomonadati</taxon>
        <taxon>Bacteroidota</taxon>
        <taxon>Flavobacteriia</taxon>
        <taxon>Flavobacteriales</taxon>
        <taxon>Flavobacteriaceae</taxon>
        <taxon>Leptobacterium</taxon>
    </lineage>
</organism>
<evidence type="ECO:0000313" key="4">
    <source>
        <dbReference type="EMBL" id="NER13442.1"/>
    </source>
</evidence>
<dbReference type="SUPFAM" id="SSF74853">
    <property type="entry name" value="Lamin A/C globular tail domain"/>
    <property type="match status" value="2"/>
</dbReference>
<dbReference type="RefSeq" id="WP_163606481.1">
    <property type="nucleotide sequence ID" value="NZ_JAABOO010000002.1"/>
</dbReference>
<proteinExistence type="predicted"/>
<dbReference type="Proteomes" id="UP000468581">
    <property type="component" value="Unassembled WGS sequence"/>
</dbReference>
<evidence type="ECO:0000256" key="2">
    <source>
        <dbReference type="SAM" id="SignalP"/>
    </source>
</evidence>
<dbReference type="AlphaFoldDB" id="A0A6P0ULN8"/>
<feature type="signal peptide" evidence="2">
    <location>
        <begin position="1"/>
        <end position="19"/>
    </location>
</feature>
<dbReference type="PROSITE" id="PS51841">
    <property type="entry name" value="LTD"/>
    <property type="match status" value="1"/>
</dbReference>
<dbReference type="InterPro" id="IPR036415">
    <property type="entry name" value="Lamin_tail_dom_sf"/>
</dbReference>
<dbReference type="EMBL" id="JAABOO010000002">
    <property type="protein sequence ID" value="NER13442.1"/>
    <property type="molecule type" value="Genomic_DNA"/>
</dbReference>
<evidence type="ECO:0000259" key="3">
    <source>
        <dbReference type="PROSITE" id="PS51841"/>
    </source>
</evidence>
<dbReference type="InterPro" id="IPR001322">
    <property type="entry name" value="Lamin_tail_dom"/>
</dbReference>
<feature type="domain" description="LTD" evidence="3">
    <location>
        <begin position="177"/>
        <end position="304"/>
    </location>
</feature>
<reference evidence="4 5" key="1">
    <citation type="submission" date="2020-01" db="EMBL/GenBank/DDBJ databases">
        <title>Leptobacterium flavescens.</title>
        <authorList>
            <person name="Wang G."/>
        </authorList>
    </citation>
    <scope>NUCLEOTIDE SEQUENCE [LARGE SCALE GENOMIC DNA]</scope>
    <source>
        <strain evidence="4 5">KCTC 22160</strain>
    </source>
</reference>
<protein>
    <recommendedName>
        <fullName evidence="3">LTD domain-containing protein</fullName>
    </recommendedName>
</protein>
<accession>A0A6P0ULN8</accession>
<gene>
    <name evidence="4" type="ORF">GWK08_08345</name>
</gene>
<name>A0A6P0ULN8_9FLAO</name>
<keyword evidence="2" id="KW-0732">Signal</keyword>